<dbReference type="EMBL" id="PZQS01000003">
    <property type="protein sequence ID" value="PVD33956.1"/>
    <property type="molecule type" value="Genomic_DNA"/>
</dbReference>
<evidence type="ECO:0000313" key="10">
    <source>
        <dbReference type="Proteomes" id="UP000245119"/>
    </source>
</evidence>
<dbReference type="InterPro" id="IPR000399">
    <property type="entry name" value="TPP-bd_CS"/>
</dbReference>
<dbReference type="SUPFAM" id="SSF52518">
    <property type="entry name" value="Thiamin diphosphate-binding fold (THDP-binding)"/>
    <property type="match status" value="2"/>
</dbReference>
<evidence type="ECO:0000256" key="3">
    <source>
        <dbReference type="ARBA" id="ARBA00023052"/>
    </source>
</evidence>
<dbReference type="STRING" id="400727.A0A2T7PKJ3"/>
<dbReference type="FunFam" id="3.40.50.970:FF:000100">
    <property type="entry name" value="Putative phosphonopyruvate decarboxylase"/>
    <property type="match status" value="1"/>
</dbReference>
<gene>
    <name evidence="9" type="ORF">C0Q70_05218</name>
</gene>
<comment type="caution">
    <text evidence="9">The sequence shown here is derived from an EMBL/GenBank/DDBJ whole genome shotgun (WGS) entry which is preliminary data.</text>
</comment>
<evidence type="ECO:0000256" key="6">
    <source>
        <dbReference type="ARBA" id="ARBA00048767"/>
    </source>
</evidence>
<dbReference type="PANTHER" id="PTHR42818">
    <property type="entry name" value="SULFOPYRUVATE DECARBOXYLASE SUBUNIT ALPHA"/>
    <property type="match status" value="1"/>
</dbReference>
<dbReference type="GO" id="GO:0032923">
    <property type="term" value="P:organic phosphonate biosynthetic process"/>
    <property type="evidence" value="ECO:0007669"/>
    <property type="project" value="InterPro"/>
</dbReference>
<sequence length="381" mass="41589">MSSVPLSPAAFFEAVRDTGIAFYCGVPDSLLKDFCAFITQNVPAKSHVITANEGNAVALATGYHLATGKTAMVYLQNSGLGNAVNPLVSLASPAVSSIPILLLIGWRGEPGVKDEPQHVTQGKITPELLEVMNIPSRILPQDNEKMREVLREAKHHFEEKKSAFALLVKSKTFGTCKLPPNPPQFSMTREQAVTLVLQGLSSQDVVVSTTGMLSREVYEYRALKKMSHEQEFLTVGAMGHSSMIALGIALQKPNRQVFSLDGDGAVLMHMGALATIAQRKVPNFRHIVFNNGAHDSVGGQPTEARHFDDFSIPGIAMACGYKEAFTVKTETELVEGLHRLQNQSGPTMMEVLINTGNRTDLGRPTRTTHENKEDFMEFLKS</sequence>
<evidence type="ECO:0000256" key="1">
    <source>
        <dbReference type="ARBA" id="ARBA00018936"/>
    </source>
</evidence>
<reference evidence="9 10" key="1">
    <citation type="submission" date="2018-04" db="EMBL/GenBank/DDBJ databases">
        <title>The genome of golden apple snail Pomacea canaliculata provides insight into stress tolerance and invasive adaptation.</title>
        <authorList>
            <person name="Liu C."/>
            <person name="Liu B."/>
            <person name="Ren Y."/>
            <person name="Zhang Y."/>
            <person name="Wang H."/>
            <person name="Li S."/>
            <person name="Jiang F."/>
            <person name="Yin L."/>
            <person name="Zhang G."/>
            <person name="Qian W."/>
            <person name="Fan W."/>
        </authorList>
    </citation>
    <scope>NUCLEOTIDE SEQUENCE [LARGE SCALE GENOMIC DNA]</scope>
    <source>
        <strain evidence="9">SZHN2017</strain>
        <tissue evidence="9">Muscle</tissue>
    </source>
</reference>
<protein>
    <recommendedName>
        <fullName evidence="1">2-hydroxyacyl-CoA lyase 2</fullName>
    </recommendedName>
    <alternativeName>
        <fullName evidence="5">IlvB-like protein</fullName>
    </alternativeName>
</protein>
<comment type="catalytic activity">
    <reaction evidence="6">
        <text>(2R)-hydroxyhexadecanoyl-CoA = pentadecanal + formyl-CoA</text>
        <dbReference type="Rhea" id="RHEA:55212"/>
        <dbReference type="ChEBI" id="CHEBI:17302"/>
        <dbReference type="ChEBI" id="CHEBI:57376"/>
        <dbReference type="ChEBI" id="CHEBI:138654"/>
    </reaction>
    <physiologicalReaction direction="left-to-right" evidence="6">
        <dbReference type="Rhea" id="RHEA:55213"/>
    </physiologicalReaction>
</comment>
<dbReference type="PROSITE" id="PS00187">
    <property type="entry name" value="TPP_ENZYMES"/>
    <property type="match status" value="1"/>
</dbReference>
<dbReference type="Pfam" id="PF02776">
    <property type="entry name" value="TPP_enzyme_N"/>
    <property type="match status" value="1"/>
</dbReference>
<dbReference type="InterPro" id="IPR011766">
    <property type="entry name" value="TPP_enzyme_TPP-bd"/>
</dbReference>
<dbReference type="InterPro" id="IPR029061">
    <property type="entry name" value="THDP-binding"/>
</dbReference>
<dbReference type="GO" id="GO:0033980">
    <property type="term" value="F:phosphonopyruvate decarboxylase activity"/>
    <property type="evidence" value="ECO:0007669"/>
    <property type="project" value="InterPro"/>
</dbReference>
<feature type="domain" description="Thiamine pyrophosphate enzyme N-terminal TPP-binding" evidence="8">
    <location>
        <begin position="10"/>
        <end position="123"/>
    </location>
</feature>
<feature type="domain" description="Thiamine pyrophosphate enzyme TPP-binding" evidence="7">
    <location>
        <begin position="210"/>
        <end position="351"/>
    </location>
</feature>
<dbReference type="Proteomes" id="UP000245119">
    <property type="component" value="Linkage Group LG3"/>
</dbReference>
<dbReference type="GO" id="GO:0000287">
    <property type="term" value="F:magnesium ion binding"/>
    <property type="evidence" value="ECO:0007669"/>
    <property type="project" value="InterPro"/>
</dbReference>
<evidence type="ECO:0000256" key="4">
    <source>
        <dbReference type="ARBA" id="ARBA00023239"/>
    </source>
</evidence>
<dbReference type="OrthoDB" id="16262at2759"/>
<evidence type="ECO:0000259" key="7">
    <source>
        <dbReference type="Pfam" id="PF02775"/>
    </source>
</evidence>
<name>A0A2T7PKJ3_POMCA</name>
<evidence type="ECO:0000256" key="5">
    <source>
        <dbReference type="ARBA" id="ARBA00030510"/>
    </source>
</evidence>
<accession>A0A2T7PKJ3</accession>
<organism evidence="9 10">
    <name type="scientific">Pomacea canaliculata</name>
    <name type="common">Golden apple snail</name>
    <dbReference type="NCBI Taxonomy" id="400727"/>
    <lineage>
        <taxon>Eukaryota</taxon>
        <taxon>Metazoa</taxon>
        <taxon>Spiralia</taxon>
        <taxon>Lophotrochozoa</taxon>
        <taxon>Mollusca</taxon>
        <taxon>Gastropoda</taxon>
        <taxon>Caenogastropoda</taxon>
        <taxon>Architaenioglossa</taxon>
        <taxon>Ampullarioidea</taxon>
        <taxon>Ampullariidae</taxon>
        <taxon>Pomacea</taxon>
    </lineage>
</organism>
<dbReference type="CDD" id="cd03371">
    <property type="entry name" value="TPP_PpyrDC"/>
    <property type="match status" value="1"/>
</dbReference>
<proteinExistence type="predicted"/>
<dbReference type="Gene3D" id="3.40.50.970">
    <property type="match status" value="2"/>
</dbReference>
<keyword evidence="2" id="KW-0210">Decarboxylase</keyword>
<keyword evidence="10" id="KW-1185">Reference proteome</keyword>
<dbReference type="InterPro" id="IPR051818">
    <property type="entry name" value="TPP_dependent_decarboxylase"/>
</dbReference>
<dbReference type="PANTHER" id="PTHR42818:SF1">
    <property type="entry name" value="SULFOPYRUVATE DECARBOXYLASE"/>
    <property type="match status" value="1"/>
</dbReference>
<dbReference type="CDD" id="cd07035">
    <property type="entry name" value="TPP_PYR_POX_like"/>
    <property type="match status" value="1"/>
</dbReference>
<dbReference type="Pfam" id="PF02775">
    <property type="entry name" value="TPP_enzyme_C"/>
    <property type="match status" value="1"/>
</dbReference>
<evidence type="ECO:0000313" key="9">
    <source>
        <dbReference type="EMBL" id="PVD33956.1"/>
    </source>
</evidence>
<dbReference type="InterPro" id="IPR012001">
    <property type="entry name" value="Thiamin_PyroP_enz_TPP-bd_dom"/>
</dbReference>
<dbReference type="GO" id="GO:0030976">
    <property type="term" value="F:thiamine pyrophosphate binding"/>
    <property type="evidence" value="ECO:0007669"/>
    <property type="project" value="InterPro"/>
</dbReference>
<keyword evidence="4" id="KW-0456">Lyase</keyword>
<keyword evidence="3" id="KW-0786">Thiamine pyrophosphate</keyword>
<evidence type="ECO:0000256" key="2">
    <source>
        <dbReference type="ARBA" id="ARBA00022793"/>
    </source>
</evidence>
<dbReference type="NCBIfam" id="TIGR03297">
    <property type="entry name" value="Ppyr-DeCO2ase"/>
    <property type="match status" value="1"/>
</dbReference>
<evidence type="ECO:0000259" key="8">
    <source>
        <dbReference type="Pfam" id="PF02776"/>
    </source>
</evidence>
<dbReference type="InterPro" id="IPR017684">
    <property type="entry name" value="Phosphono-pyrv_decarboxylase"/>
</dbReference>
<dbReference type="AlphaFoldDB" id="A0A2T7PKJ3"/>